<evidence type="ECO:0000313" key="3">
    <source>
        <dbReference type="Proteomes" id="UP001497644"/>
    </source>
</evidence>
<dbReference type="Proteomes" id="UP001497644">
    <property type="component" value="Chromosome 11"/>
</dbReference>
<protein>
    <submittedName>
        <fullName evidence="2">Uncharacterized protein</fullName>
    </submittedName>
</protein>
<evidence type="ECO:0000256" key="1">
    <source>
        <dbReference type="SAM" id="MobiDB-lite"/>
    </source>
</evidence>
<feature type="compositionally biased region" description="Polar residues" evidence="1">
    <location>
        <begin position="48"/>
        <end position="57"/>
    </location>
</feature>
<dbReference type="EMBL" id="OZ034834">
    <property type="protein sequence ID" value="CAL1676140.1"/>
    <property type="molecule type" value="Genomic_DNA"/>
</dbReference>
<gene>
    <name evidence="2" type="ORF">LPLAT_LOCUS2379</name>
</gene>
<proteinExistence type="predicted"/>
<reference evidence="2" key="1">
    <citation type="submission" date="2024-04" db="EMBL/GenBank/DDBJ databases">
        <authorList>
            <consortium name="Molecular Ecology Group"/>
        </authorList>
    </citation>
    <scope>NUCLEOTIDE SEQUENCE</scope>
</reference>
<organism evidence="2 3">
    <name type="scientific">Lasius platythorax</name>
    <dbReference type="NCBI Taxonomy" id="488582"/>
    <lineage>
        <taxon>Eukaryota</taxon>
        <taxon>Metazoa</taxon>
        <taxon>Ecdysozoa</taxon>
        <taxon>Arthropoda</taxon>
        <taxon>Hexapoda</taxon>
        <taxon>Insecta</taxon>
        <taxon>Pterygota</taxon>
        <taxon>Neoptera</taxon>
        <taxon>Endopterygota</taxon>
        <taxon>Hymenoptera</taxon>
        <taxon>Apocrita</taxon>
        <taxon>Aculeata</taxon>
        <taxon>Formicoidea</taxon>
        <taxon>Formicidae</taxon>
        <taxon>Formicinae</taxon>
        <taxon>Lasius</taxon>
        <taxon>Lasius</taxon>
    </lineage>
</organism>
<evidence type="ECO:0000313" key="2">
    <source>
        <dbReference type="EMBL" id="CAL1676140.1"/>
    </source>
</evidence>
<sequence length="133" mass="14857">MLTQHDDMDSSCGSQIAIASVHRDYRQVAHSRRELDLSKRETLLKTRQVSAIGSDNSSDTRQENLENRGAAYSARLSRSRMSGVAKRARFEGGSSTWILRIHIYIYTVYGEEFRPGTPRCAAVISFRAASATS</sequence>
<feature type="region of interest" description="Disordered" evidence="1">
    <location>
        <begin position="48"/>
        <end position="70"/>
    </location>
</feature>
<keyword evidence="3" id="KW-1185">Reference proteome</keyword>
<name>A0AAV2N7Q3_9HYME</name>
<accession>A0AAV2N7Q3</accession>
<dbReference type="AlphaFoldDB" id="A0AAV2N7Q3"/>